<dbReference type="EMBL" id="VFPH01000002">
    <property type="protein sequence ID" value="TQM38833.1"/>
    <property type="molecule type" value="Genomic_DNA"/>
</dbReference>
<reference evidence="2 3" key="1">
    <citation type="submission" date="2019-06" db="EMBL/GenBank/DDBJ databases">
        <title>Sequencing the genomes of 1000 actinobacteria strains.</title>
        <authorList>
            <person name="Klenk H.-P."/>
        </authorList>
    </citation>
    <scope>NUCLEOTIDE SEQUENCE [LARGE SCALE GENOMIC DNA]</scope>
    <source>
        <strain evidence="2 3">DSM 45511</strain>
    </source>
</reference>
<protein>
    <submittedName>
        <fullName evidence="2">Exopolyphosphatase/guanosine-5'-triphosphate, 3'-diphosphate pyrophosphatase</fullName>
    </submittedName>
</protein>
<dbReference type="Gene3D" id="3.30.420.40">
    <property type="match status" value="1"/>
</dbReference>
<gene>
    <name evidence="2" type="ORF">FB388_6078</name>
</gene>
<dbReference type="RefSeq" id="WP_142105453.1">
    <property type="nucleotide sequence ID" value="NZ_VFPH01000002.1"/>
</dbReference>
<dbReference type="PANTHER" id="PTHR30005">
    <property type="entry name" value="EXOPOLYPHOSPHATASE"/>
    <property type="match status" value="1"/>
</dbReference>
<organism evidence="2 3">
    <name type="scientific">Pseudonocardia cypriaca</name>
    <dbReference type="NCBI Taxonomy" id="882449"/>
    <lineage>
        <taxon>Bacteria</taxon>
        <taxon>Bacillati</taxon>
        <taxon>Actinomycetota</taxon>
        <taxon>Actinomycetes</taxon>
        <taxon>Pseudonocardiales</taxon>
        <taxon>Pseudonocardiaceae</taxon>
        <taxon>Pseudonocardia</taxon>
    </lineage>
</organism>
<sequence length="317" mass="33469">MSRVAAIDCGTNSIRLLVADVTTGSHGTAALRDVHRETRIVRLGQGVDATGELASEALERTRAALADYTAVLLRKGAERVRMVATSATRDARNRDDFFRMVRDTLGIEAEVISGDEEAQLSFTGAVGDLDPDDGPFVVVDIGGGSTELVVGTLEVDKAAVRAARSVDIGSVRITERCLHGDPPSADEVAQARELATSILDEAFAAVPVDGVRTWVGVAGTITTLSAVAQDLAEYDPDAVHLSRIPRADLHRIADELLGMSREERGRYGGIHPGRIDVIGGGALIVDVLAAALHERAGIDELVVSEHDILDGIARSVA</sequence>
<comment type="caution">
    <text evidence="2">The sequence shown here is derived from an EMBL/GenBank/DDBJ whole genome shotgun (WGS) entry which is preliminary data.</text>
</comment>
<dbReference type="PANTHER" id="PTHR30005:SF13">
    <property type="entry name" value="EXOPOLYPHOSPHATASE 2"/>
    <property type="match status" value="1"/>
</dbReference>
<dbReference type="Pfam" id="PF02541">
    <property type="entry name" value="Ppx-GppA"/>
    <property type="match status" value="1"/>
</dbReference>
<dbReference type="InterPro" id="IPR050273">
    <property type="entry name" value="GppA/Ppx_hydrolase"/>
</dbReference>
<dbReference type="AlphaFoldDB" id="A0A543FYB2"/>
<dbReference type="InterPro" id="IPR003695">
    <property type="entry name" value="Ppx_GppA_N"/>
</dbReference>
<evidence type="ECO:0000313" key="2">
    <source>
        <dbReference type="EMBL" id="TQM38833.1"/>
    </source>
</evidence>
<dbReference type="GO" id="GO:0016462">
    <property type="term" value="F:pyrophosphatase activity"/>
    <property type="evidence" value="ECO:0007669"/>
    <property type="project" value="TreeGrafter"/>
</dbReference>
<dbReference type="Gene3D" id="3.30.420.150">
    <property type="entry name" value="Exopolyphosphatase. Domain 2"/>
    <property type="match status" value="1"/>
</dbReference>
<dbReference type="SUPFAM" id="SSF53067">
    <property type="entry name" value="Actin-like ATPase domain"/>
    <property type="match status" value="2"/>
</dbReference>
<dbReference type="Proteomes" id="UP000319818">
    <property type="component" value="Unassembled WGS sequence"/>
</dbReference>
<accession>A0A543FYB2</accession>
<dbReference type="OrthoDB" id="9793035at2"/>
<dbReference type="InterPro" id="IPR043129">
    <property type="entry name" value="ATPase_NBD"/>
</dbReference>
<dbReference type="CDD" id="cd24119">
    <property type="entry name" value="ASKHA_NBD_MtPPX2-like"/>
    <property type="match status" value="1"/>
</dbReference>
<proteinExistence type="predicted"/>
<name>A0A543FYB2_9PSEU</name>
<keyword evidence="3" id="KW-1185">Reference proteome</keyword>
<evidence type="ECO:0000259" key="1">
    <source>
        <dbReference type="Pfam" id="PF02541"/>
    </source>
</evidence>
<evidence type="ECO:0000313" key="3">
    <source>
        <dbReference type="Proteomes" id="UP000319818"/>
    </source>
</evidence>
<feature type="domain" description="Ppx/GppA phosphatase N-terminal" evidence="1">
    <location>
        <begin position="24"/>
        <end position="313"/>
    </location>
</feature>